<keyword evidence="3" id="KW-1185">Reference proteome</keyword>
<name>A0A5B0Q2A0_PUCGR</name>
<dbReference type="Proteomes" id="UP000324748">
    <property type="component" value="Unassembled WGS sequence"/>
</dbReference>
<reference evidence="3 4" key="1">
    <citation type="submission" date="2019-05" db="EMBL/GenBank/DDBJ databases">
        <title>Emergence of the Ug99 lineage of the wheat stem rust pathogen through somatic hybridization.</title>
        <authorList>
            <person name="Li F."/>
            <person name="Upadhyaya N.M."/>
            <person name="Sperschneider J."/>
            <person name="Matny O."/>
            <person name="Nguyen-Phuc H."/>
            <person name="Mago R."/>
            <person name="Raley C."/>
            <person name="Miller M.E."/>
            <person name="Silverstein K.A.T."/>
            <person name="Henningsen E."/>
            <person name="Hirsch C.D."/>
            <person name="Visser B."/>
            <person name="Pretorius Z.A."/>
            <person name="Steffenson B.J."/>
            <person name="Schwessinger B."/>
            <person name="Dodds P.N."/>
            <person name="Figueroa M."/>
        </authorList>
    </citation>
    <scope>NUCLEOTIDE SEQUENCE [LARGE SCALE GENOMIC DNA]</scope>
    <source>
        <strain evidence="1">21-0</strain>
        <strain evidence="2 4">Ug99</strain>
    </source>
</reference>
<dbReference type="Proteomes" id="UP000325313">
    <property type="component" value="Unassembled WGS sequence"/>
</dbReference>
<evidence type="ECO:0000313" key="3">
    <source>
        <dbReference type="Proteomes" id="UP000324748"/>
    </source>
</evidence>
<evidence type="ECO:0000313" key="4">
    <source>
        <dbReference type="Proteomes" id="UP000325313"/>
    </source>
</evidence>
<proteinExistence type="predicted"/>
<gene>
    <name evidence="1" type="ORF">PGT21_007224</name>
    <name evidence="2" type="ORF">PGTUg99_037103</name>
</gene>
<organism evidence="1 3">
    <name type="scientific">Puccinia graminis f. sp. tritici</name>
    <dbReference type="NCBI Taxonomy" id="56615"/>
    <lineage>
        <taxon>Eukaryota</taxon>
        <taxon>Fungi</taxon>
        <taxon>Dikarya</taxon>
        <taxon>Basidiomycota</taxon>
        <taxon>Pucciniomycotina</taxon>
        <taxon>Pucciniomycetes</taxon>
        <taxon>Pucciniales</taxon>
        <taxon>Pucciniaceae</taxon>
        <taxon>Puccinia</taxon>
    </lineage>
</organism>
<dbReference type="EMBL" id="VSWC01000029">
    <property type="protein sequence ID" value="KAA1107236.1"/>
    <property type="molecule type" value="Genomic_DNA"/>
</dbReference>
<protein>
    <submittedName>
        <fullName evidence="1">Uncharacterized protein</fullName>
    </submittedName>
</protein>
<accession>A0A5B0Q2A0</accession>
<evidence type="ECO:0000313" key="2">
    <source>
        <dbReference type="EMBL" id="KAA1124950.1"/>
    </source>
</evidence>
<dbReference type="EMBL" id="VDEP01000203">
    <property type="protein sequence ID" value="KAA1124950.1"/>
    <property type="molecule type" value="Genomic_DNA"/>
</dbReference>
<comment type="caution">
    <text evidence="1">The sequence shown here is derived from an EMBL/GenBank/DDBJ whole genome shotgun (WGS) entry which is preliminary data.</text>
</comment>
<dbReference type="AlphaFoldDB" id="A0A5B0Q2A0"/>
<sequence>MYPFFVHGQINPTTPIRGTRLPVLILTPGAQLTNNNLGIPAKIPLLSHNSPLLRNQPIIIEVVSRMSADLDIRLLTTLQRQSTISAEATVDHRTTTCWHPTHASTVGRWVIGGQAVRSSAGMPTCNNPNTHSKVAPLPVLPAKPLLQTTRPLDPIRTRQFDWRWAWMQQDPLAPARFWILGRPIT</sequence>
<evidence type="ECO:0000313" key="1">
    <source>
        <dbReference type="EMBL" id="KAA1107236.1"/>
    </source>
</evidence>